<dbReference type="InterPro" id="IPR014043">
    <property type="entry name" value="Acyl_transferase_dom"/>
</dbReference>
<dbReference type="InterPro" id="IPR018201">
    <property type="entry name" value="Ketoacyl_synth_AS"/>
</dbReference>
<dbReference type="Gene3D" id="3.40.50.720">
    <property type="entry name" value="NAD(P)-binding Rossmann-like Domain"/>
    <property type="match status" value="4"/>
</dbReference>
<evidence type="ECO:0000256" key="10">
    <source>
        <dbReference type="SAM" id="MobiDB-lite"/>
    </source>
</evidence>
<dbReference type="InterPro" id="IPR020806">
    <property type="entry name" value="PKS_PP-bd"/>
</dbReference>
<dbReference type="Pfam" id="PF14765">
    <property type="entry name" value="PS-DH"/>
    <property type="match status" value="2"/>
</dbReference>
<dbReference type="InterPro" id="IPR049900">
    <property type="entry name" value="PKS_mFAS_DH"/>
</dbReference>
<protein>
    <submittedName>
        <fullName evidence="14">EbeD-type I polyketide synthase</fullName>
    </submittedName>
</protein>
<dbReference type="Pfam" id="PF08659">
    <property type="entry name" value="KR"/>
    <property type="match status" value="2"/>
</dbReference>
<evidence type="ECO:0000256" key="1">
    <source>
        <dbReference type="ARBA" id="ARBA00001957"/>
    </source>
</evidence>
<dbReference type="InterPro" id="IPR016039">
    <property type="entry name" value="Thiolase-like"/>
</dbReference>
<feature type="region of interest" description="C-terminal hotdog fold" evidence="9">
    <location>
        <begin position="1085"/>
        <end position="1229"/>
    </location>
</feature>
<dbReference type="InterPro" id="IPR020841">
    <property type="entry name" value="PKS_Beta-ketoAc_synthase_dom"/>
</dbReference>
<dbReference type="Gene3D" id="1.10.1200.10">
    <property type="entry name" value="ACP-like"/>
    <property type="match status" value="2"/>
</dbReference>
<dbReference type="InterPro" id="IPR049552">
    <property type="entry name" value="PKS_DH_N"/>
</dbReference>
<feature type="active site" description="Proton acceptor; for dehydratase activity" evidence="9">
    <location>
        <position position="2733"/>
    </location>
</feature>
<dbReference type="InterPro" id="IPR014030">
    <property type="entry name" value="Ketoacyl_synth_N"/>
</dbReference>
<dbReference type="FunFam" id="3.90.180.10:FF:000032">
    <property type="entry name" value="Probable polyketide synthase pks1"/>
    <property type="match status" value="1"/>
</dbReference>
<dbReference type="EMBL" id="LT608336">
    <property type="protein sequence ID" value="SCN11952.1"/>
    <property type="molecule type" value="Genomic_DNA"/>
</dbReference>
<dbReference type="InterPro" id="IPR015083">
    <property type="entry name" value="NorB/c/GfsB-D-like_docking"/>
</dbReference>
<dbReference type="InterPro" id="IPR006162">
    <property type="entry name" value="Ppantetheine_attach_site"/>
</dbReference>
<dbReference type="GO" id="GO:0008270">
    <property type="term" value="F:zinc ion binding"/>
    <property type="evidence" value="ECO:0007669"/>
    <property type="project" value="InterPro"/>
</dbReference>
<dbReference type="FunFam" id="3.40.50.720:FF:000209">
    <property type="entry name" value="Polyketide synthase Pks12"/>
    <property type="match status" value="1"/>
</dbReference>
<keyword evidence="4" id="KW-0597">Phosphoprotein</keyword>
<dbReference type="Pfam" id="PF08990">
    <property type="entry name" value="Docking"/>
    <property type="match status" value="1"/>
</dbReference>
<dbReference type="InterPro" id="IPR057326">
    <property type="entry name" value="KR_dom"/>
</dbReference>
<dbReference type="InterPro" id="IPR016036">
    <property type="entry name" value="Malonyl_transacylase_ACP-bd"/>
</dbReference>
<evidence type="ECO:0000256" key="4">
    <source>
        <dbReference type="ARBA" id="ARBA00022553"/>
    </source>
</evidence>
<feature type="domain" description="Ketosynthase family 3 (KS3)" evidence="12">
    <location>
        <begin position="32"/>
        <end position="458"/>
    </location>
</feature>
<dbReference type="SUPFAM" id="SSF51735">
    <property type="entry name" value="NAD(P)-binding Rossmann-fold domains"/>
    <property type="match status" value="5"/>
</dbReference>
<dbReference type="InterPro" id="IPR036291">
    <property type="entry name" value="NAD(P)-bd_dom_sf"/>
</dbReference>
<evidence type="ECO:0000256" key="8">
    <source>
        <dbReference type="ARBA" id="ARBA00023315"/>
    </source>
</evidence>
<dbReference type="InterPro" id="IPR013154">
    <property type="entry name" value="ADH-like_N"/>
</dbReference>
<dbReference type="InterPro" id="IPR009081">
    <property type="entry name" value="PP-bd_ACP"/>
</dbReference>
<feature type="compositionally biased region" description="Gly residues" evidence="10">
    <location>
        <begin position="1281"/>
        <end position="1292"/>
    </location>
</feature>
<dbReference type="GO" id="GO:0033068">
    <property type="term" value="P:macrolide biosynthetic process"/>
    <property type="evidence" value="ECO:0007669"/>
    <property type="project" value="UniProtKB-ARBA"/>
</dbReference>
<dbReference type="InterPro" id="IPR002364">
    <property type="entry name" value="Quin_OxRdtase/zeta-crystal_CS"/>
</dbReference>
<feature type="region of interest" description="C-terminal hotdog fold" evidence="9">
    <location>
        <begin position="2843"/>
        <end position="2979"/>
    </location>
</feature>
<evidence type="ECO:0000256" key="3">
    <source>
        <dbReference type="ARBA" id="ARBA00022450"/>
    </source>
</evidence>
<accession>A0A1D3P9V6</accession>
<keyword evidence="6" id="KW-0045">Antibiotic biosynthesis</keyword>
<dbReference type="InterPro" id="IPR020843">
    <property type="entry name" value="ER"/>
</dbReference>
<feature type="compositionally biased region" description="Low complexity" evidence="10">
    <location>
        <begin position="1293"/>
        <end position="1305"/>
    </location>
</feature>
<dbReference type="SMART" id="SM00829">
    <property type="entry name" value="PKS_ER"/>
    <property type="match status" value="1"/>
</dbReference>
<dbReference type="GO" id="GO:0004315">
    <property type="term" value="F:3-oxoacyl-[acyl-carrier-protein] synthase activity"/>
    <property type="evidence" value="ECO:0007669"/>
    <property type="project" value="InterPro"/>
</dbReference>
<feature type="region of interest" description="Disordered" evidence="10">
    <location>
        <begin position="1272"/>
        <end position="1305"/>
    </location>
</feature>
<dbReference type="SUPFAM" id="SSF52151">
    <property type="entry name" value="FabD/lysophospholipase-like"/>
    <property type="match status" value="2"/>
</dbReference>
<evidence type="ECO:0000256" key="9">
    <source>
        <dbReference type="PROSITE-ProRule" id="PRU01363"/>
    </source>
</evidence>
<dbReference type="InterPro" id="IPR049551">
    <property type="entry name" value="PKS_DH_C"/>
</dbReference>
<feature type="active site" description="Proton donor; for dehydratase activity" evidence="9">
    <location>
        <position position="1146"/>
    </location>
</feature>
<dbReference type="SMART" id="SM00823">
    <property type="entry name" value="PKS_PP"/>
    <property type="match status" value="2"/>
</dbReference>
<feature type="region of interest" description="N-terminal hotdog fold" evidence="9">
    <location>
        <begin position="943"/>
        <end position="1068"/>
    </location>
</feature>
<feature type="domain" description="Ketosynthase family 3 (KS3)" evidence="12">
    <location>
        <begin position="1804"/>
        <end position="2232"/>
    </location>
</feature>
<dbReference type="InterPro" id="IPR016035">
    <property type="entry name" value="Acyl_Trfase/lysoPLipase"/>
</dbReference>
<dbReference type="InterPro" id="IPR001227">
    <property type="entry name" value="Ac_transferase_dom_sf"/>
</dbReference>
<feature type="compositionally biased region" description="Acidic residues" evidence="10">
    <location>
        <begin position="3910"/>
        <end position="3922"/>
    </location>
</feature>
<feature type="region of interest" description="N-terminal hotdog fold" evidence="9">
    <location>
        <begin position="2701"/>
        <end position="2823"/>
    </location>
</feature>
<dbReference type="Pfam" id="PF16197">
    <property type="entry name" value="KAsynt_C_assoc"/>
    <property type="match status" value="2"/>
</dbReference>
<dbReference type="PANTHER" id="PTHR43775:SF51">
    <property type="entry name" value="INACTIVE PHENOLPHTHIOCEROL SYNTHESIS POLYKETIDE SYNTHASE TYPE I PKS1-RELATED"/>
    <property type="match status" value="1"/>
</dbReference>
<dbReference type="CDD" id="cd00833">
    <property type="entry name" value="PKS"/>
    <property type="match status" value="2"/>
</dbReference>
<feature type="region of interest" description="Disordered" evidence="10">
    <location>
        <begin position="3881"/>
        <end position="3922"/>
    </location>
</feature>
<dbReference type="SMART" id="SM00827">
    <property type="entry name" value="PKS_AT"/>
    <property type="match status" value="2"/>
</dbReference>
<dbReference type="PANTHER" id="PTHR43775">
    <property type="entry name" value="FATTY ACID SYNTHASE"/>
    <property type="match status" value="1"/>
</dbReference>
<proteinExistence type="predicted"/>
<dbReference type="Gene3D" id="3.30.70.3290">
    <property type="match status" value="2"/>
</dbReference>
<dbReference type="GO" id="GO:0031177">
    <property type="term" value="F:phosphopantetheine binding"/>
    <property type="evidence" value="ECO:0007669"/>
    <property type="project" value="InterPro"/>
</dbReference>
<dbReference type="InterPro" id="IPR020807">
    <property type="entry name" value="PKS_DH"/>
</dbReference>
<keyword evidence="8" id="KW-0012">Acyltransferase</keyword>
<dbReference type="Pfam" id="PF21089">
    <property type="entry name" value="PKS_DH_N"/>
    <property type="match status" value="2"/>
</dbReference>
<dbReference type="InterPro" id="IPR036736">
    <property type="entry name" value="ACP-like_sf"/>
</dbReference>
<keyword evidence="3" id="KW-0596">Phosphopantetheine</keyword>
<dbReference type="SUPFAM" id="SSF47336">
    <property type="entry name" value="ACP-like"/>
    <property type="match status" value="2"/>
</dbReference>
<feature type="compositionally biased region" description="Low complexity" evidence="10">
    <location>
        <begin position="3898"/>
        <end position="3909"/>
    </location>
</feature>
<dbReference type="InterPro" id="IPR050091">
    <property type="entry name" value="PKS_NRPS_Biosynth_Enz"/>
</dbReference>
<dbReference type="PROSITE" id="PS01162">
    <property type="entry name" value="QOR_ZETA_CRYSTAL"/>
    <property type="match status" value="1"/>
</dbReference>
<dbReference type="SMART" id="SM00826">
    <property type="entry name" value="PKS_DH"/>
    <property type="match status" value="2"/>
</dbReference>
<dbReference type="PROSITE" id="PS50075">
    <property type="entry name" value="CARRIER"/>
    <property type="match status" value="2"/>
</dbReference>
<evidence type="ECO:0000256" key="2">
    <source>
        <dbReference type="ARBA" id="ARBA00004792"/>
    </source>
</evidence>
<sequence length="3934" mass="407458">MNDDRMRYFLNRVTAELRETRDRLREVEDSRQEPIAIVGMACRLPGGVTSPEGLWDLVASGADVISALPVNRGWDLTDFYDPDPDVPGRSYVRAGGFLHDAADFDAGFFGISPREALAMDPQQRLLLETAWEAFEHAGIDPASVRGTDTGVFAGVVYGDYARRGAQIPADLEGHVGTGSAASVASGRISYTLGLEGPAVTVDTACSSSLVALHLAVQSLRSGECSLALAGGVTVMLTPEEFVRFSRLRGLSTDGRCRAFGAGADGFGMAEGVGLLLVERLSDARRNGHQVLAVVRGSAVNQDGRSNGLSAPNGPSQQRVIRRALADARLSAAEVDVVEAHGTGTRLGDPIEAQALLATYGRERSAQQPLWLGSLKSNVGHAQGAAGVSGVIKMVMAMQKEVLPRTLHAEEPSPHIDWSSGALRLLTEARPWPAGDRPRRAGVSSFGMSGTNAHVVLEQAPAAPEPEQAPESTVPAVPAASAVVPWLLSARSAPALREQAARLRSALQDRQAVDQAVDPAAVGHALATTRAVLEHRAVVLGTDADSLLQGLAALARDAPAPGVVRGVAAGPGPGRTVFVFPGQGAQWVGMAVELAEASEVFRERLAECAEALKPFVDWDLFEALRGGSGAPSLERVDVVQPVLFSVMVSLAAVWRSYGVEPAAVVGHSQGEIAAACVAGALSLADAARVVALRSRALIGLAGLGGMVSVPLPADEVGGLLARWQDRIQVAALNGPAGTVVAGEPGALDELLTYCQEREVRARRIPVDYASHTSQVERLRGELLEVLAPIAPGPAAIPFYSTVEERWLTGAELDADYWYRNLRRTVGFEPATRALAAQGHGVFVEISPHPVLTASVQETLEAAGAQGIVTGSLRRDDGGPDRFLTSLAEVHVQGRPVDWTPALGGTPAQRVALPTYPFQRQRYWLNASGLATGGLTGAGLGTADHPLLGAVIEPADSDEVLFTNRLSLDTHPWLADHAVAGTAILPGTAFVELAVRAGDQVGCELLDELVIERPLVLPEQGGLQLQVRVGAAQPSGVRQVGIHTRPEQGGGDGPWTRHATAVLAASGSEPDRSADAFEAGAWPPPGAVPLETGGLYERLVAAGYHYGPAFRGLRAAWRRGPEVFAEVGLDEEQSAEAGRYGLHPALLDAALHATFLADADAGAGTADEARARLPFAWNEVRVHAVGASALRVRLRPDGPDRMALSVADPSGQPVATARSLALRPVSTEEFGADRSTAGDSLYRVGWVPVPVPVPVPGHAEPGAAGATDTPEVVAHFPAAPGTNGPGTNGPGTNGPGTNAPGTNAPGADAAGAVHLLARRALETLQSWLADERSADRRLVLVTRSATAVRPGEAADPAGAAVWGLVRSAQAEHPDRFVLVDVDDPDAVPLLPPAVLASREPQLAVRSGEVLVPRLERAAPPEGGAPPPRFDPEGTVLVTGGTGTLGSLLARHLVTGYGVRHLLLVSRSGPAAEGAGELEAELRALGAEVTVAACDTADRDALRALLADGRPPLTGVVHAAGVLDDGLVAGLTPERMAAVLRPKIDAALALDELSRELAPDLAAFVLFSSAAGVLGGAGQAGYAAANAALDALAAARRAQGLPAVSLAWGLWAEATGLTGHLDRADHRRIARSGVRPFSSEQGLALFDAALAAGDPVLVPMALDLAGLRSADTPVPVLLRGLVRPGRRVARAGDGGAAGTLTERLAARPAAERGRALLELVRSHAATVLGHSATSGVEPSLAFRELGFDSLTAVELRNRLAAATGLRLPATLVFDHPTPAVLARRLEAELFGEPSAARPAALAAAAQDEPIAIVGMSCRFPGGIDSAQDLWEAVAAGRDVVGSFPENRGWDLDALFDPDPDRPGKSYVDAGAFLADPGEFDAEFFGISPREALAMDPQQRLLLEASWEAFEQAGIDPAALRGSDTGVFAGLLYHEYGALLDRAEGASELEAYAGTGGAGSVASGRISYTLGLEGPAITVDTACSSALVAVHLASRSLRSGECSLALAGGVTVMTTPAAFTGFSRQRGLAADGRCKPFSAAADGTGWSEGVGLLVLERLSDARRNGHRVLALVRGSAVNQDGASNGLSAPNGPAQQRVIRQALANAGLAADGVDAVEAHGTGTRLGDPIEAQAVLATYGQDRPQDRPVWLGSVKSNLGHTQGAAGAAGMIKMIQAMRHGVLPKTLHVAEPTGQVDWSAGAVELLTQARPWPETGRPRRSAVSSFGISGTNAHVVLEQAPPVDSPAEGGDGAGVPWLLSAGDEGALREQASRLAAHLRERPELGVLDVGYSLAATRAALPERAAVLGEDREALLRGLDALTEGGPAAGLVRARATAGDRVVFVFPGQGSQWLGMGVELLAESEVFAARLAECAEALKPFVDWDLFEALRGGSGAPSLERVDVVQPVLFSVMVSLAAVWRSYGVEPAAVVGHSQGEIAAACVAGALSLADAARVVALRSRALTGLAGDGGMVSVPLPADEVGGLLARWQDRIQVAALNGPAGTVVAGEPGALDELLTHCQEREVRARRIPVDYASHTSQVGRLRAELLEVLAPVVPGPAVIPFYSSVTGRPIAGEELDAAYWYANLRQTVEFEAATRALLDDDHRVFVEVSPHPVLTTSVEDTVETTGTAATVTGTLRRDDGGSARLLASVAGLWAAGLPVDWSAATAGGRPVELPTYAFQRRRYWVRPAAAEHGGSAVGLGLADAGHPLLGAVVAPAGGDGLLLTGRLSRRSHPWLADHAVAGTAILPGTAFVELAVRAGDEAGCPVVEELVIEAPLPLPERAAVGIQVAVGERDDTGRRTVTVHACPGEGQPWTRHASGVLAPAEPAGASEEPPGEPGELSVWPPAGAVEVDTAGFYERLDGAGYGYGPAFRGLRALWQRGSEIFAEVGLPEPERAAAGRYALHPALLDSALHAWAVQGLDQAARLPFSWSRYRLHASGATVLRVRLVPTGEDTVSLLVADEDGRPVASVGSVLVREIPGGSLGRTAAAAPDALFDVAWRPLPLPAGPAARSARILITPPTGPDPARDARDAVQRVLTEIRAALAESPSGAAPSAVVTRGAVAALATDRAPDLAAAAVLGLLRSAQAEHPGRFVLVDLDDDPAAPELLDAAAATGEPQIAVRAGALYAPRLARAVARGELELPDAPAWHLATDGSGTLENLAAIPYPEALAPLAAGELRIAVRAAGLNFRDTLVALGMYPDPAAYLGGEGAGVVLETGPGVTGFAPGDRVLGMLPKSFGPVAVADARLVARIPEGWSFAEAAAMPVAFLTAYYALYDLADLRAGESVLIHAAAGGVGTAAVQLARHRGAEVYGTAGRGKWAALRSLGLDDDRIADSRTTGFEQSFLAASGGRGMDVVLDCLAGEFVDASLRLLPRGGRFVELGKTDVRAADEVAAAHPGVTYRAFDLVAAAGPDRIQQMLTELVDLFEQGVLSPLPTTCWDVRRAPEAFRQLSQAKLVGKVVLTVPRQLGPEGTVLVTGGTGTLGSLLARHLVTGYGVRHLLLVSRSGPAAEGAGELEAELRALGAEVTVAACDTTDRDALRALLADVRPPLTGVVHTAGVLDDGVVESLTADQVAAVLRPKADAALALHELTADQDLAAFVLYSSAAGVFGSPGQANYAAANAFLDALAARRRAAGRPALSLAWGLWQPRSGMTGHLGATDHGRLARSGAVGMTPEQGLALLDDALRLDRSTLVAAPLDLAGLRGRGEDVPPLLRELVTPARRTAGGGGRADDGSLVLRLTGLPATERTRVLLRAVRGHAATVLGHDGPDLVGADRPFKDLGFDSLTAVELRNRLNTATGLRLPATVVFESPSARELAERLRRELFPDAPDAVTGTAPDAATGPDTGTGTGTGPGEAEIRRTLAALPVDRLRELGLLDVLLSLADRPDQPDRPASPPPSESPSPASSASPAPAADDELDRLDDMDADDLIARAFGSAT</sequence>
<dbReference type="InterPro" id="IPR055123">
    <property type="entry name" value="SpnB-like_Rossmann"/>
</dbReference>
<feature type="region of interest" description="Disordered" evidence="10">
    <location>
        <begin position="3822"/>
        <end position="3852"/>
    </location>
</feature>
<dbReference type="SMART" id="SM01294">
    <property type="entry name" value="PKS_PP_betabranch"/>
    <property type="match status" value="2"/>
</dbReference>
<dbReference type="Pfam" id="PF00109">
    <property type="entry name" value="ketoacyl-synt"/>
    <property type="match status" value="2"/>
</dbReference>
<evidence type="ECO:0000256" key="6">
    <source>
        <dbReference type="ARBA" id="ARBA00023194"/>
    </source>
</evidence>
<organism evidence="14">
    <name type="scientific">Kitasatospora aburaviensis</name>
    <dbReference type="NCBI Taxonomy" id="67265"/>
    <lineage>
        <taxon>Bacteria</taxon>
        <taxon>Bacillati</taxon>
        <taxon>Actinomycetota</taxon>
        <taxon>Actinomycetes</taxon>
        <taxon>Kitasatosporales</taxon>
        <taxon>Streptomycetaceae</taxon>
        <taxon>Kitasatospora</taxon>
    </lineage>
</organism>
<dbReference type="InterPro" id="IPR013968">
    <property type="entry name" value="PKS_KR"/>
</dbReference>
<dbReference type="FunFam" id="3.40.366.10:FF:000002">
    <property type="entry name" value="Probable polyketide synthase 2"/>
    <property type="match status" value="2"/>
</dbReference>
<dbReference type="PROSITE" id="PS00606">
    <property type="entry name" value="KS3_1"/>
    <property type="match status" value="2"/>
</dbReference>
<comment type="cofactor">
    <cofactor evidence="1">
        <name>pantetheine 4'-phosphate</name>
        <dbReference type="ChEBI" id="CHEBI:47942"/>
    </cofactor>
</comment>
<dbReference type="SMART" id="SM00825">
    <property type="entry name" value="PKS_KS"/>
    <property type="match status" value="2"/>
</dbReference>
<dbReference type="Pfam" id="PF00550">
    <property type="entry name" value="PP-binding"/>
    <property type="match status" value="2"/>
</dbReference>
<feature type="active site" description="Proton acceptor; for dehydratase activity" evidence="9">
    <location>
        <position position="975"/>
    </location>
</feature>
<dbReference type="Pfam" id="PF13602">
    <property type="entry name" value="ADH_zinc_N_2"/>
    <property type="match status" value="1"/>
</dbReference>
<dbReference type="GO" id="GO:0006633">
    <property type="term" value="P:fatty acid biosynthetic process"/>
    <property type="evidence" value="ECO:0007669"/>
    <property type="project" value="InterPro"/>
</dbReference>
<dbReference type="Gene3D" id="3.40.47.10">
    <property type="match status" value="2"/>
</dbReference>
<dbReference type="Pfam" id="PF02801">
    <property type="entry name" value="Ketoacyl-synt_C"/>
    <property type="match status" value="2"/>
</dbReference>
<dbReference type="PROSITE" id="PS52004">
    <property type="entry name" value="KS3_2"/>
    <property type="match status" value="2"/>
</dbReference>
<dbReference type="InterPro" id="IPR032821">
    <property type="entry name" value="PKS_assoc"/>
</dbReference>
<dbReference type="PROSITE" id="PS52019">
    <property type="entry name" value="PKS_MFAS_DH"/>
    <property type="match status" value="2"/>
</dbReference>
<evidence type="ECO:0000259" key="13">
    <source>
        <dbReference type="PROSITE" id="PS52019"/>
    </source>
</evidence>
<dbReference type="FunFam" id="1.10.1200.10:FF:000007">
    <property type="entry name" value="Probable polyketide synthase pks17"/>
    <property type="match status" value="2"/>
</dbReference>
<evidence type="ECO:0000256" key="7">
    <source>
        <dbReference type="ARBA" id="ARBA00023268"/>
    </source>
</evidence>
<dbReference type="Pfam" id="PF00698">
    <property type="entry name" value="Acyl_transf_1"/>
    <property type="match status" value="2"/>
</dbReference>
<evidence type="ECO:0000256" key="5">
    <source>
        <dbReference type="ARBA" id="ARBA00022679"/>
    </source>
</evidence>
<dbReference type="Pfam" id="PF08240">
    <property type="entry name" value="ADH_N"/>
    <property type="match status" value="1"/>
</dbReference>
<dbReference type="PROSITE" id="PS00012">
    <property type="entry name" value="PHOSPHOPANTETHEINE"/>
    <property type="match status" value="2"/>
</dbReference>
<dbReference type="Gene3D" id="3.10.129.110">
    <property type="entry name" value="Polyketide synthase dehydratase"/>
    <property type="match status" value="2"/>
</dbReference>
<comment type="pathway">
    <text evidence="2">Antibiotic biosynthesis.</text>
</comment>
<feature type="domain" description="Carrier" evidence="11">
    <location>
        <begin position="3746"/>
        <end position="3821"/>
    </location>
</feature>
<evidence type="ECO:0000259" key="11">
    <source>
        <dbReference type="PROSITE" id="PS50075"/>
    </source>
</evidence>
<feature type="domain" description="PKS/mFAS DH" evidence="13">
    <location>
        <begin position="943"/>
        <end position="1229"/>
    </location>
</feature>
<dbReference type="FunFam" id="3.40.47.10:FF:000019">
    <property type="entry name" value="Polyketide synthase type I"/>
    <property type="match status" value="2"/>
</dbReference>
<dbReference type="Gene3D" id="3.90.180.10">
    <property type="entry name" value="Medium-chain alcohol dehydrogenases, catalytic domain"/>
    <property type="match status" value="1"/>
</dbReference>
<dbReference type="InterPro" id="IPR014031">
    <property type="entry name" value="Ketoacyl_synth_C"/>
</dbReference>
<keyword evidence="7" id="KW-0511">Multifunctional enzyme</keyword>
<feature type="domain" description="PKS/mFAS DH" evidence="13">
    <location>
        <begin position="2701"/>
        <end position="2979"/>
    </location>
</feature>
<name>A0A1D3P9V6_9ACTN</name>
<evidence type="ECO:0000313" key="14">
    <source>
        <dbReference type="EMBL" id="SCN11952.1"/>
    </source>
</evidence>
<dbReference type="SUPFAM" id="SSF53901">
    <property type="entry name" value="Thiolase-like"/>
    <property type="match status" value="2"/>
</dbReference>
<evidence type="ECO:0000259" key="12">
    <source>
        <dbReference type="PROSITE" id="PS52004"/>
    </source>
</evidence>
<dbReference type="GO" id="GO:0016491">
    <property type="term" value="F:oxidoreductase activity"/>
    <property type="evidence" value="ECO:0007669"/>
    <property type="project" value="InterPro"/>
</dbReference>
<dbReference type="InterPro" id="IPR042104">
    <property type="entry name" value="PKS_dehydratase_sf"/>
</dbReference>
<feature type="compositionally biased region" description="Low complexity" evidence="10">
    <location>
        <begin position="3823"/>
        <end position="3841"/>
    </location>
</feature>
<dbReference type="InterPro" id="IPR011032">
    <property type="entry name" value="GroES-like_sf"/>
</dbReference>
<dbReference type="CDD" id="cd05195">
    <property type="entry name" value="enoyl_red"/>
    <property type="match status" value="1"/>
</dbReference>
<dbReference type="SMART" id="SM00822">
    <property type="entry name" value="PKS_KR"/>
    <property type="match status" value="2"/>
</dbReference>
<reference evidence="14" key="1">
    <citation type="submission" date="2016-07" db="EMBL/GenBank/DDBJ databases">
        <title>Evidence for an iterative module in chain elongation on the azalomycin polyketide synthase.</title>
        <authorList>
            <person name="Hong H."/>
            <person name="Sun Y."/>
            <person name="Zhou Y."/>
            <person name="Stephens E."/>
            <person name="Samborskyy M."/>
            <person name="Leadlay P.F."/>
        </authorList>
    </citation>
    <scope>NUCLEOTIDE SEQUENCE</scope>
    <source>
        <strain evidence="14">ATCC31860</strain>
    </source>
</reference>
<dbReference type="SUPFAM" id="SSF50129">
    <property type="entry name" value="GroES-like"/>
    <property type="match status" value="1"/>
</dbReference>
<feature type="active site" description="Proton donor; for dehydratase activity" evidence="9">
    <location>
        <position position="2904"/>
    </location>
</feature>
<keyword evidence="5" id="KW-0808">Transferase</keyword>
<dbReference type="SUPFAM" id="SSF55048">
    <property type="entry name" value="Probable ACP-binding domain of malonyl-CoA ACP transacylase"/>
    <property type="match status" value="2"/>
</dbReference>
<dbReference type="GO" id="GO:0004312">
    <property type="term" value="F:fatty acid synthase activity"/>
    <property type="evidence" value="ECO:0007669"/>
    <property type="project" value="TreeGrafter"/>
</dbReference>
<feature type="domain" description="Carrier" evidence="11">
    <location>
        <begin position="1711"/>
        <end position="1786"/>
    </location>
</feature>
<dbReference type="CDD" id="cd08956">
    <property type="entry name" value="KR_3_FAS_SDR_x"/>
    <property type="match status" value="2"/>
</dbReference>
<dbReference type="Pfam" id="PF22953">
    <property type="entry name" value="SpnB_Rossmann"/>
    <property type="match status" value="2"/>
</dbReference>
<dbReference type="Gene3D" id="3.40.366.10">
    <property type="entry name" value="Malonyl-Coenzyme A Acyl Carrier Protein, domain 2"/>
    <property type="match status" value="2"/>
</dbReference>